<dbReference type="PANTHER" id="PTHR47784:SF4">
    <property type="entry name" value="ZN(II)2CYS6 TRANSCRIPTION FACTOR (EUROFUNG)"/>
    <property type="match status" value="1"/>
</dbReference>
<sequence length="379" mass="42541">MLIFSRQCDESKPSCLNCVTAELCCKYQPGDPTFPPGPSRQTTAVNDQVQNSYPAPEPQSSNASTTRATSHASSPRSPVLRGANMLDLELLHHMSSVTCKEFRSDGNEAREAFDTAISYALDAPFLMHELLAISALHLSTLRPNWGQFYHNKATELQTHAVSLYTNQTDSGNPTSHIAAFMFSSYLGIHVLFDTLLFRPTDFTLFVERFVGYLRLHRGVKVVSTGAWSLLRETELRSLLSEGNHQEAVGKECDAIHSLSLSADMSQISIEKCLEAVTHLQWVFDCSGWRDKGKGDTGEGDLIFSWPVTISLEFTNLLLQNRPEALSILAHYAVLLHWRRDLWIVRDGGRFLIESIKRYLGSFWEQWLAFPISALQVVDD</sequence>
<keyword evidence="1" id="KW-0539">Nucleus</keyword>
<proteinExistence type="predicted"/>
<evidence type="ECO:0000256" key="1">
    <source>
        <dbReference type="ARBA" id="ARBA00023242"/>
    </source>
</evidence>
<dbReference type="GO" id="GO:0001228">
    <property type="term" value="F:DNA-binding transcription activator activity, RNA polymerase II-specific"/>
    <property type="evidence" value="ECO:0007669"/>
    <property type="project" value="TreeGrafter"/>
</dbReference>
<dbReference type="GeneID" id="19464867"/>
<dbReference type="EMBL" id="KE145353">
    <property type="protein sequence ID" value="EPE36475.1"/>
    <property type="molecule type" value="Genomic_DNA"/>
</dbReference>
<dbReference type="STRING" id="1116229.S3DFD0"/>
<dbReference type="CDD" id="cd00067">
    <property type="entry name" value="GAL4"/>
    <property type="match status" value="1"/>
</dbReference>
<dbReference type="RefSeq" id="XP_008077293.1">
    <property type="nucleotide sequence ID" value="XM_008079102.1"/>
</dbReference>
<dbReference type="OrthoDB" id="4937900at2759"/>
<dbReference type="AlphaFoldDB" id="S3DFD0"/>
<dbReference type="HOGENOM" id="CLU_024934_2_0_1"/>
<evidence type="ECO:0000256" key="2">
    <source>
        <dbReference type="SAM" id="MobiDB-lite"/>
    </source>
</evidence>
<accession>S3DFD0</accession>
<dbReference type="InterPro" id="IPR053157">
    <property type="entry name" value="Sterol_Uptake_Regulator"/>
</dbReference>
<gene>
    <name evidence="3" type="ORF">GLAREA_05813</name>
</gene>
<evidence type="ECO:0000313" key="4">
    <source>
        <dbReference type="Proteomes" id="UP000016922"/>
    </source>
</evidence>
<protein>
    <recommendedName>
        <fullName evidence="5">Zn(2)-C6 fungal-type domain-containing protein</fullName>
    </recommendedName>
</protein>
<evidence type="ECO:0000313" key="3">
    <source>
        <dbReference type="EMBL" id="EPE36475.1"/>
    </source>
</evidence>
<dbReference type="Proteomes" id="UP000016922">
    <property type="component" value="Unassembled WGS sequence"/>
</dbReference>
<dbReference type="OMA" id="WIFELHR"/>
<dbReference type="InterPro" id="IPR001138">
    <property type="entry name" value="Zn2Cys6_DnaBD"/>
</dbReference>
<feature type="compositionally biased region" description="Low complexity" evidence="2">
    <location>
        <begin position="60"/>
        <end position="78"/>
    </location>
</feature>
<reference evidence="3 4" key="1">
    <citation type="journal article" date="2013" name="BMC Genomics">
        <title>Genomics-driven discovery of the pneumocandin biosynthetic gene cluster in the fungus Glarea lozoyensis.</title>
        <authorList>
            <person name="Chen L."/>
            <person name="Yue Q."/>
            <person name="Zhang X."/>
            <person name="Xiang M."/>
            <person name="Wang C."/>
            <person name="Li S."/>
            <person name="Che Y."/>
            <person name="Ortiz-Lopez F.J."/>
            <person name="Bills G.F."/>
            <person name="Liu X."/>
            <person name="An Z."/>
        </authorList>
    </citation>
    <scope>NUCLEOTIDE SEQUENCE [LARGE SCALE GENOMIC DNA]</scope>
    <source>
        <strain evidence="4">ATCC 20868 / MF5171</strain>
    </source>
</reference>
<organism evidence="3 4">
    <name type="scientific">Glarea lozoyensis (strain ATCC 20868 / MF5171)</name>
    <dbReference type="NCBI Taxonomy" id="1116229"/>
    <lineage>
        <taxon>Eukaryota</taxon>
        <taxon>Fungi</taxon>
        <taxon>Dikarya</taxon>
        <taxon>Ascomycota</taxon>
        <taxon>Pezizomycotina</taxon>
        <taxon>Leotiomycetes</taxon>
        <taxon>Helotiales</taxon>
        <taxon>Helotiaceae</taxon>
        <taxon>Glarea</taxon>
    </lineage>
</organism>
<dbReference type="KEGG" id="glz:GLAREA_05813"/>
<keyword evidence="4" id="KW-1185">Reference proteome</keyword>
<dbReference type="GO" id="GO:0008270">
    <property type="term" value="F:zinc ion binding"/>
    <property type="evidence" value="ECO:0007669"/>
    <property type="project" value="InterPro"/>
</dbReference>
<evidence type="ECO:0008006" key="5">
    <source>
        <dbReference type="Google" id="ProtNLM"/>
    </source>
</evidence>
<dbReference type="PANTHER" id="PTHR47784">
    <property type="entry name" value="STEROL UPTAKE CONTROL PROTEIN 2"/>
    <property type="match status" value="1"/>
</dbReference>
<name>S3DFD0_GLAL2</name>
<dbReference type="eggNOG" id="ENOG502SVCF">
    <property type="taxonomic scope" value="Eukaryota"/>
</dbReference>
<feature type="region of interest" description="Disordered" evidence="2">
    <location>
        <begin position="50"/>
        <end position="79"/>
    </location>
</feature>